<reference evidence="1" key="1">
    <citation type="submission" date="2023-09" db="EMBL/GenBank/DDBJ databases">
        <title>Marinobacter sediminicola sp. nov. and Marinobacter maritimum sp. nov., isolated from marine sediment.</title>
        <authorList>
            <person name="An J."/>
        </authorList>
    </citation>
    <scope>NUCLEOTIDE SEQUENCE</scope>
    <source>
        <strain evidence="1">F60267</strain>
    </source>
</reference>
<organism evidence="1 2">
    <name type="scientific">Marinobacter xiaoshiensis</name>
    <dbReference type="NCBI Taxonomy" id="3073652"/>
    <lineage>
        <taxon>Bacteria</taxon>
        <taxon>Pseudomonadati</taxon>
        <taxon>Pseudomonadota</taxon>
        <taxon>Gammaproteobacteria</taxon>
        <taxon>Pseudomonadales</taxon>
        <taxon>Marinobacteraceae</taxon>
        <taxon>Marinobacter</taxon>
    </lineage>
</organism>
<evidence type="ECO:0008006" key="3">
    <source>
        <dbReference type="Google" id="ProtNLM"/>
    </source>
</evidence>
<dbReference type="Proteomes" id="UP001267407">
    <property type="component" value="Unassembled WGS sequence"/>
</dbReference>
<evidence type="ECO:0000313" key="1">
    <source>
        <dbReference type="EMBL" id="MDS1309650.1"/>
    </source>
</evidence>
<gene>
    <name evidence="1" type="ORF">RKA07_05930</name>
</gene>
<comment type="caution">
    <text evidence="1">The sequence shown here is derived from an EMBL/GenBank/DDBJ whole genome shotgun (WGS) entry which is preliminary data.</text>
</comment>
<keyword evidence="2" id="KW-1185">Reference proteome</keyword>
<name>A0ABU2HGB1_9GAMM</name>
<dbReference type="EMBL" id="JAVMBO010000007">
    <property type="protein sequence ID" value="MDS1309650.1"/>
    <property type="molecule type" value="Genomic_DNA"/>
</dbReference>
<dbReference type="RefSeq" id="WP_200369315.1">
    <property type="nucleotide sequence ID" value="NZ_JAVMBO010000007.1"/>
</dbReference>
<protein>
    <recommendedName>
        <fullName evidence="3">5-carboxymethyl-2-hydroxymuconate isomerase</fullName>
    </recommendedName>
</protein>
<proteinExistence type="predicted"/>
<sequence>MTDNIRIRFLVLFSVEPDKMNAAGEYISSLLSKRFGGATLLSSTDENTLTGFWAEDGSQFKKLYEGRVHREPIMGLMLSVLPEDEDEAYELIQKSLSTAAEKLNLNTRHVHVETMKARAHHFDIEAIRKTGKGLL</sequence>
<accession>A0ABU2HGB1</accession>
<evidence type="ECO:0000313" key="2">
    <source>
        <dbReference type="Proteomes" id="UP001267407"/>
    </source>
</evidence>